<proteinExistence type="predicted"/>
<dbReference type="GeneID" id="38136209"/>
<keyword evidence="2" id="KW-1185">Reference proteome</keyword>
<dbReference type="Proteomes" id="UP000253729">
    <property type="component" value="Unassembled WGS sequence"/>
</dbReference>
<reference evidence="1 2" key="1">
    <citation type="submission" date="2018-07" db="EMBL/GenBank/DDBJ databases">
        <title>The genomes of Aspergillus section Nigri reveals drivers in fungal speciation.</title>
        <authorList>
            <consortium name="DOE Joint Genome Institute"/>
            <person name="Vesth T.C."/>
            <person name="Nybo J."/>
            <person name="Theobald S."/>
            <person name="Brandl J."/>
            <person name="Frisvad J.C."/>
            <person name="Nielsen K.F."/>
            <person name="Lyhne E.K."/>
            <person name="Kogle M.E."/>
            <person name="Kuo A."/>
            <person name="Riley R."/>
            <person name="Clum A."/>
            <person name="Nolan M."/>
            <person name="Lipzen A."/>
            <person name="Salamov A."/>
            <person name="Henrissat B."/>
            <person name="Wiebenga A."/>
            <person name="De vries R.P."/>
            <person name="Grigoriev I.V."/>
            <person name="Mortensen U.H."/>
            <person name="Andersen M.R."/>
            <person name="Baker S.E."/>
        </authorList>
    </citation>
    <scope>NUCLEOTIDE SEQUENCE [LARGE SCALE GENOMIC DNA]</scope>
    <source>
        <strain evidence="1 2">CBS 139.54b</strain>
    </source>
</reference>
<evidence type="ECO:0000313" key="1">
    <source>
        <dbReference type="EMBL" id="RDH28428.1"/>
    </source>
</evidence>
<dbReference type="AlphaFoldDB" id="A0A3F3PNL2"/>
<evidence type="ECO:0000313" key="2">
    <source>
        <dbReference type="Proteomes" id="UP000253729"/>
    </source>
</evidence>
<accession>A0A3F3PNL2</accession>
<dbReference type="EMBL" id="KZ852076">
    <property type="protein sequence ID" value="RDH28428.1"/>
    <property type="molecule type" value="Genomic_DNA"/>
</dbReference>
<name>A0A3F3PNL2_9EURO</name>
<protein>
    <submittedName>
        <fullName evidence="1">Uncharacterized protein</fullName>
    </submittedName>
</protein>
<dbReference type="RefSeq" id="XP_026621450.1">
    <property type="nucleotide sequence ID" value="XM_026767853.1"/>
</dbReference>
<sequence>MRTVPLTGHMLLPSPLHSLPQSAELCYGLYSCPSSSPSVHFNVYAPCPDLSLNGLTSYFALSSPPSIPVIL</sequence>
<organism evidence="1 2">
    <name type="scientific">Aspergillus welwitschiae</name>
    <dbReference type="NCBI Taxonomy" id="1341132"/>
    <lineage>
        <taxon>Eukaryota</taxon>
        <taxon>Fungi</taxon>
        <taxon>Dikarya</taxon>
        <taxon>Ascomycota</taxon>
        <taxon>Pezizomycotina</taxon>
        <taxon>Eurotiomycetes</taxon>
        <taxon>Eurotiomycetidae</taxon>
        <taxon>Eurotiales</taxon>
        <taxon>Aspergillaceae</taxon>
        <taxon>Aspergillus</taxon>
        <taxon>Aspergillus subgen. Circumdati</taxon>
    </lineage>
</organism>
<gene>
    <name evidence="1" type="ORF">BDQ94DRAFT_151969</name>
</gene>